<keyword evidence="2" id="KW-1185">Reference proteome</keyword>
<dbReference type="Proteomes" id="UP000552700">
    <property type="component" value="Unassembled WGS sequence"/>
</dbReference>
<gene>
    <name evidence="1" type="ORF">FHS92_001385</name>
</gene>
<protein>
    <submittedName>
        <fullName evidence="1">DNA polymerase</fullName>
        <ecNumber evidence="1">2.7.7.7</ecNumber>
    </submittedName>
</protein>
<sequence>MAQDNAMRGEFESSTQSAIAGLMAWWSLAGVDAAVADEPRDWLRPLPRPVPPLAVAVPSASALPTTLDAFHAYLAQSPDITEARWPGRRVLPSGSPTPRLMVIVDVPDAGDGDSTALLQNDNRQLVDGMVRAIGIQSADVYFCSLGLVRPAGGTIDPVTLSPLVTRMRHHMALIAPKSVLILGDRTSRALAPSDGVSASRFLPLVNHDAGTVPGVATCHPGLMLHQPAAKAECWHMLQQLMESFAA</sequence>
<comment type="caution">
    <text evidence="1">The sequence shown here is derived from an EMBL/GenBank/DDBJ whole genome shotgun (WGS) entry which is preliminary data.</text>
</comment>
<dbReference type="EMBL" id="JACIJP010000002">
    <property type="protein sequence ID" value="MBB6123656.1"/>
    <property type="molecule type" value="Genomic_DNA"/>
</dbReference>
<dbReference type="EC" id="2.7.7.7" evidence="1"/>
<dbReference type="InterPro" id="IPR036895">
    <property type="entry name" value="Uracil-DNA_glycosylase-like_sf"/>
</dbReference>
<dbReference type="GO" id="GO:0003887">
    <property type="term" value="F:DNA-directed DNA polymerase activity"/>
    <property type="evidence" value="ECO:0007669"/>
    <property type="project" value="UniProtKB-EC"/>
</dbReference>
<organism evidence="1 2">
    <name type="scientific">Sphingobium subterraneum</name>
    <dbReference type="NCBI Taxonomy" id="627688"/>
    <lineage>
        <taxon>Bacteria</taxon>
        <taxon>Pseudomonadati</taxon>
        <taxon>Pseudomonadota</taxon>
        <taxon>Alphaproteobacteria</taxon>
        <taxon>Sphingomonadales</taxon>
        <taxon>Sphingomonadaceae</taxon>
        <taxon>Sphingobium</taxon>
    </lineage>
</organism>
<evidence type="ECO:0000313" key="2">
    <source>
        <dbReference type="Proteomes" id="UP000552700"/>
    </source>
</evidence>
<evidence type="ECO:0000313" key="1">
    <source>
        <dbReference type="EMBL" id="MBB6123656.1"/>
    </source>
</evidence>
<keyword evidence="1" id="KW-0808">Transferase</keyword>
<dbReference type="SUPFAM" id="SSF52141">
    <property type="entry name" value="Uracil-DNA glycosylase-like"/>
    <property type="match status" value="1"/>
</dbReference>
<dbReference type="Gene3D" id="3.40.470.10">
    <property type="entry name" value="Uracil-DNA glycosylase-like domain"/>
    <property type="match status" value="1"/>
</dbReference>
<reference evidence="1 2" key="1">
    <citation type="submission" date="2020-08" db="EMBL/GenBank/DDBJ databases">
        <title>Genomic Encyclopedia of Type Strains, Phase IV (KMG-IV): sequencing the most valuable type-strain genomes for metagenomic binning, comparative biology and taxonomic classification.</title>
        <authorList>
            <person name="Goeker M."/>
        </authorList>
    </citation>
    <scope>NUCLEOTIDE SEQUENCE [LARGE SCALE GENOMIC DNA]</scope>
    <source>
        <strain evidence="1 2">DSM 102255</strain>
    </source>
</reference>
<name>A0A841J293_9SPHN</name>
<accession>A0A841J293</accession>
<dbReference type="AlphaFoldDB" id="A0A841J293"/>
<keyword evidence="1" id="KW-0548">Nucleotidyltransferase</keyword>
<proteinExistence type="predicted"/>